<proteinExistence type="predicted"/>
<keyword evidence="1" id="KW-0472">Membrane</keyword>
<evidence type="ECO:0000313" key="3">
    <source>
        <dbReference type="EMBL" id="NUZ04316.1"/>
    </source>
</evidence>
<dbReference type="EMBL" id="JABWMJ010000001">
    <property type="protein sequence ID" value="NUZ04316.1"/>
    <property type="molecule type" value="Genomic_DNA"/>
</dbReference>
<keyword evidence="4" id="KW-1185">Reference proteome</keyword>
<dbReference type="AlphaFoldDB" id="A0A7Y6NJN6"/>
<protein>
    <submittedName>
        <fullName evidence="3">PQQ-dependent sugar dehydrogenase</fullName>
    </submittedName>
</protein>
<dbReference type="Pfam" id="PF07995">
    <property type="entry name" value="GSDH"/>
    <property type="match status" value="1"/>
</dbReference>
<evidence type="ECO:0000256" key="1">
    <source>
        <dbReference type="SAM" id="Phobius"/>
    </source>
</evidence>
<organism evidence="3 4">
    <name type="scientific">Piscinibacter koreensis</name>
    <dbReference type="NCBI Taxonomy" id="2742824"/>
    <lineage>
        <taxon>Bacteria</taxon>
        <taxon>Pseudomonadati</taxon>
        <taxon>Pseudomonadota</taxon>
        <taxon>Betaproteobacteria</taxon>
        <taxon>Burkholderiales</taxon>
        <taxon>Sphaerotilaceae</taxon>
        <taxon>Piscinibacter</taxon>
    </lineage>
</organism>
<dbReference type="SUPFAM" id="SSF50952">
    <property type="entry name" value="Soluble quinoprotein glucose dehydrogenase"/>
    <property type="match status" value="1"/>
</dbReference>
<evidence type="ECO:0000313" key="4">
    <source>
        <dbReference type="Proteomes" id="UP000529637"/>
    </source>
</evidence>
<dbReference type="InterPro" id="IPR011042">
    <property type="entry name" value="6-blade_b-propeller_TolB-like"/>
</dbReference>
<accession>A0A7Y6NJN6</accession>
<comment type="caution">
    <text evidence="3">The sequence shown here is derived from an EMBL/GenBank/DDBJ whole genome shotgun (WGS) entry which is preliminary data.</text>
</comment>
<sequence length="338" mass="36401">MPRRMLEVAPNRFWVVDMGSWEPNQGRLIELRVGQVGDAGPRAQTRVLLDRLDRPFGMVGAPDGRIYVAEASRVWRLAPGAPLRPDAVIDGLPADGAHPLKEIVFGGPGRLFIGVGSATDACRDAAGRQTLPCPEMSGERPRAAVYEALLAGPRQTLHSLRPFATGLRNSLALAWLPQTRTLLQGENSIDYPDAGAPPEELNLLRDGADYGWPACVGARRPARGYADPPCARTTAPLKLWPAHAAPLHALALPTEHRSPFAGQLLVAWHGHRAAGHRVVGFPLDADGVPSGAPIEWLRERPRSRGGAFAPAGVAVAMSGALLVADDRNRRILMLVRER</sequence>
<dbReference type="InterPro" id="IPR011041">
    <property type="entry name" value="Quinoprot_gluc/sorb_DH_b-prop"/>
</dbReference>
<feature type="domain" description="Glucose/Sorbosone dehydrogenase" evidence="2">
    <location>
        <begin position="101"/>
        <end position="267"/>
    </location>
</feature>
<gene>
    <name evidence="3" type="ORF">HQN59_00940</name>
</gene>
<name>A0A7Y6NJN6_9BURK</name>
<keyword evidence="1" id="KW-1133">Transmembrane helix</keyword>
<dbReference type="Proteomes" id="UP000529637">
    <property type="component" value="Unassembled WGS sequence"/>
</dbReference>
<dbReference type="InterPro" id="IPR012938">
    <property type="entry name" value="Glc/Sorbosone_DH"/>
</dbReference>
<keyword evidence="1" id="KW-0812">Transmembrane</keyword>
<reference evidence="3 4" key="1">
    <citation type="submission" date="2020-06" db="EMBL/GenBank/DDBJ databases">
        <title>Schlegella sp. ID0723 isolated from air conditioner.</title>
        <authorList>
            <person name="Kim D.Y."/>
            <person name="Kim D.-U."/>
        </authorList>
    </citation>
    <scope>NUCLEOTIDE SEQUENCE [LARGE SCALE GENOMIC DNA]</scope>
    <source>
        <strain evidence="3 4">ID0723</strain>
    </source>
</reference>
<evidence type="ECO:0000259" key="2">
    <source>
        <dbReference type="Pfam" id="PF07995"/>
    </source>
</evidence>
<feature type="transmembrane region" description="Helical" evidence="1">
    <location>
        <begin position="307"/>
        <end position="324"/>
    </location>
</feature>
<dbReference type="Gene3D" id="2.120.10.30">
    <property type="entry name" value="TolB, C-terminal domain"/>
    <property type="match status" value="1"/>
</dbReference>